<organism evidence="10 11">
    <name type="scientific">Winogradskyella aquimaris</name>
    <dbReference type="NCBI Taxonomy" id="864074"/>
    <lineage>
        <taxon>Bacteria</taxon>
        <taxon>Pseudomonadati</taxon>
        <taxon>Bacteroidota</taxon>
        <taxon>Flavobacteriia</taxon>
        <taxon>Flavobacteriales</taxon>
        <taxon>Flavobacteriaceae</taxon>
        <taxon>Winogradskyella</taxon>
    </lineage>
</organism>
<name>A0ABU5EJ28_9FLAO</name>
<evidence type="ECO:0000256" key="5">
    <source>
        <dbReference type="ARBA" id="ARBA00022801"/>
    </source>
</evidence>
<evidence type="ECO:0000256" key="6">
    <source>
        <dbReference type="ARBA" id="ARBA00022833"/>
    </source>
</evidence>
<dbReference type="PANTHER" id="PTHR47466:SF1">
    <property type="entry name" value="METALLOPROTEASE MEP1 (AFU_ORTHOLOGUE AFUA_1G07730)-RELATED"/>
    <property type="match status" value="1"/>
</dbReference>
<keyword evidence="5" id="KW-0378">Hydrolase</keyword>
<keyword evidence="6" id="KW-0862">Zinc</keyword>
<dbReference type="RefSeq" id="WP_320554562.1">
    <property type="nucleotide sequence ID" value="NZ_JAXDAE010000001.1"/>
</dbReference>
<accession>A0ABU5EJ28</accession>
<dbReference type="Pfam" id="PF01483">
    <property type="entry name" value="P_proprotein"/>
    <property type="match status" value="1"/>
</dbReference>
<evidence type="ECO:0000256" key="2">
    <source>
        <dbReference type="ARBA" id="ARBA00022670"/>
    </source>
</evidence>
<evidence type="ECO:0000256" key="4">
    <source>
        <dbReference type="ARBA" id="ARBA00022729"/>
    </source>
</evidence>
<dbReference type="PANTHER" id="PTHR47466">
    <property type="match status" value="1"/>
</dbReference>
<dbReference type="InterPro" id="IPR002884">
    <property type="entry name" value="P_dom"/>
</dbReference>
<gene>
    <name evidence="10" type="ORF">SNF14_02485</name>
</gene>
<reference evidence="10 11" key="1">
    <citation type="submission" date="2023-11" db="EMBL/GenBank/DDBJ databases">
        <title>Winogradskyella pelagius sp. nov., isolated from coastal sediment.</title>
        <authorList>
            <person name="Li F."/>
        </authorList>
    </citation>
    <scope>NUCLEOTIDE SEQUENCE [LARGE SCALE GENOMIC DNA]</scope>
    <source>
        <strain evidence="10 11">KCTC 23502</strain>
    </source>
</reference>
<evidence type="ECO:0000313" key="11">
    <source>
        <dbReference type="Proteomes" id="UP001285855"/>
    </source>
</evidence>
<dbReference type="Proteomes" id="UP001285855">
    <property type="component" value="Unassembled WGS sequence"/>
</dbReference>
<dbReference type="InterPro" id="IPR008979">
    <property type="entry name" value="Galactose-bd-like_sf"/>
</dbReference>
<evidence type="ECO:0000313" key="10">
    <source>
        <dbReference type="EMBL" id="MDY2586193.1"/>
    </source>
</evidence>
<sequence length="691" mass="73216">MKNFTLYILFGILFTFSSHNIIAQDRCGMVEYMEEMMKDPEYKRQYEENQKAFKKKLNLYLSGSDFLNRGTGIEIPVAVHFPDADESERACLEALAQNQIDILNADFTATNSDISSWNAVSGQFPGTNAGVANISFCIATSNHPVGLDPELLEGNPAITIGYNFGGGVGNPDSNWSGYLNFVVRNINGGILGFSPLGGSVAAGQAVTINTFAFGSGAGCTSVSPAAPYNLGRTTTHELGHFFNLEHTFNGDGTGVCGVGGDGIADTPEVANSTYGCPPATSVASCVPGQPALIMNYMDYVNDACMYMFSEGQMAVAEAYISSVLQPAFNPNVCQPATPDFDLAVTGSSEIFSCPTTDNQATFDFSYTTVLGFSETTTFSANGLPANATATFSPSSLNTDGAYTLTVGNLGATAQGVYTITVTGTSAPSGISKSVDVVLNNNCTEIVCTDYPSTSGDLPLAITDGQAGGGVGQPVANTALNIPDAGTIESMTVTVDISHTYVQDLILQLVHPDGTTFVNLWAQDCGPENNLTNITFDDTASPIVCPGGTSSTIQNLTIAPSESLSAFTGLDAQGDWTLFVADTFAADIGQLNAWSIEICTEQQLSTPEFSIEDLRVYPNPNNGEFKISFNPKSGEDISVEVFDIRGRVIFTNTYSSVSRFDETIQLNNAQSGVYLLNILDGSQKVTKKIIVE</sequence>
<dbReference type="SUPFAM" id="SSF49785">
    <property type="entry name" value="Galactose-binding domain-like"/>
    <property type="match status" value="1"/>
</dbReference>
<keyword evidence="4" id="KW-0732">Signal</keyword>
<evidence type="ECO:0000256" key="1">
    <source>
        <dbReference type="ARBA" id="ARBA00008721"/>
    </source>
</evidence>
<dbReference type="InterPro" id="IPR026444">
    <property type="entry name" value="Secre_tail"/>
</dbReference>
<keyword evidence="8" id="KW-1015">Disulfide bond</keyword>
<dbReference type="Gene3D" id="3.40.390.10">
    <property type="entry name" value="Collagenase (Catalytic Domain)"/>
    <property type="match status" value="1"/>
</dbReference>
<dbReference type="Pfam" id="PF05572">
    <property type="entry name" value="Peptidase_M43"/>
    <property type="match status" value="1"/>
</dbReference>
<dbReference type="PROSITE" id="PS51829">
    <property type="entry name" value="P_HOMO_B"/>
    <property type="match status" value="1"/>
</dbReference>
<comment type="similarity">
    <text evidence="1">Belongs to the peptidase M43B family.</text>
</comment>
<dbReference type="SUPFAM" id="SSF55486">
    <property type="entry name" value="Metalloproteases ('zincins'), catalytic domain"/>
    <property type="match status" value="1"/>
</dbReference>
<keyword evidence="7" id="KW-0482">Metalloprotease</keyword>
<keyword evidence="2" id="KW-0645">Protease</keyword>
<comment type="caution">
    <text evidence="10">The sequence shown here is derived from an EMBL/GenBank/DDBJ whole genome shotgun (WGS) entry which is preliminary data.</text>
</comment>
<dbReference type="InterPro" id="IPR024079">
    <property type="entry name" value="MetalloPept_cat_dom_sf"/>
</dbReference>
<dbReference type="Pfam" id="PF18962">
    <property type="entry name" value="Por_Secre_tail"/>
    <property type="match status" value="1"/>
</dbReference>
<evidence type="ECO:0000256" key="7">
    <source>
        <dbReference type="ARBA" id="ARBA00023049"/>
    </source>
</evidence>
<dbReference type="InterPro" id="IPR008754">
    <property type="entry name" value="Peptidase_M43"/>
</dbReference>
<dbReference type="EMBL" id="JAXDAE010000001">
    <property type="protein sequence ID" value="MDY2586193.1"/>
    <property type="molecule type" value="Genomic_DNA"/>
</dbReference>
<keyword evidence="11" id="KW-1185">Reference proteome</keyword>
<proteinExistence type="inferred from homology"/>
<protein>
    <submittedName>
        <fullName evidence="10">T9SS type A sorting domain-containing protein</fullName>
    </submittedName>
</protein>
<feature type="domain" description="P/Homo B" evidence="9">
    <location>
        <begin position="439"/>
        <end position="603"/>
    </location>
</feature>
<evidence type="ECO:0000256" key="3">
    <source>
        <dbReference type="ARBA" id="ARBA00022723"/>
    </source>
</evidence>
<evidence type="ECO:0000259" key="9">
    <source>
        <dbReference type="PROSITE" id="PS51829"/>
    </source>
</evidence>
<dbReference type="Gene3D" id="2.60.120.260">
    <property type="entry name" value="Galactose-binding domain-like"/>
    <property type="match status" value="1"/>
</dbReference>
<dbReference type="NCBIfam" id="TIGR04183">
    <property type="entry name" value="Por_Secre_tail"/>
    <property type="match status" value="1"/>
</dbReference>
<evidence type="ECO:0000256" key="8">
    <source>
        <dbReference type="ARBA" id="ARBA00023157"/>
    </source>
</evidence>
<keyword evidence="3" id="KW-0479">Metal-binding</keyword>